<gene>
    <name evidence="1" type="ORF">TPC1_30967</name>
</gene>
<sequence length="444" mass="49148">NTVAAGAGKSQVRQLCVATCASPVDFPSLQLETAYLNLDSICIEACDLSIQIHNEDGICVRKDSCDDQHWYQTLDGSDNPTTKYECKDNTYITTIPLYERDYQLVEIYSSNQTVGIYNRSKYCSAAPKMWVSSTHSETTKTAYESDVEFMCSTASDCPTNTLAVQIDSTTTTGQKICLDFRYGTYDVTDWSAAPDGSVGTPGVFTNFWVHNAGVYELKAEADSHCKIDDIFTTSLSTDYKDPRYSAQYYVTNLMQCNDSAVAAQKCDFSTTNKVLQPNGTYTNTEVYQTYYICQQQCNSTPTQYFVLANGTCSIDAYCTANIYGATTTLSQLYTNGNVEIVKQVGSVIHNIYRCTTDVCLVSATAVELNSIADKLLVCYDPDVANERAPLCLAEQLHQMQSAGQLELKEVILMNAQTTTAHQITQHQENMESAKDSIKIVIKLT</sequence>
<reference evidence="1" key="1">
    <citation type="submission" date="2015-07" db="EMBL/GenBank/DDBJ databases">
        <title>Adaptation to a free-living lifestyle via gene acquisitions in the diplomonad Trepomonas sp. PC1.</title>
        <authorList>
            <person name="Xu F."/>
            <person name="Jerlstrom-Hultqvist J."/>
            <person name="Kolisko M."/>
            <person name="Simpson A.G.B."/>
            <person name="Roger A.J."/>
            <person name="Svard S.G."/>
            <person name="Andersson J.O."/>
        </authorList>
    </citation>
    <scope>NUCLEOTIDE SEQUENCE</scope>
    <source>
        <strain evidence="1">PC1</strain>
    </source>
</reference>
<dbReference type="EMBL" id="GDID01007068">
    <property type="protein sequence ID" value="JAP89538.1"/>
    <property type="molecule type" value="Transcribed_RNA"/>
</dbReference>
<accession>A0A146JZC8</accession>
<proteinExistence type="predicted"/>
<name>A0A146JZC8_9EUKA</name>
<feature type="non-terminal residue" evidence="1">
    <location>
        <position position="1"/>
    </location>
</feature>
<evidence type="ECO:0000313" key="1">
    <source>
        <dbReference type="EMBL" id="JAP89538.1"/>
    </source>
</evidence>
<protein>
    <submittedName>
        <fullName evidence="1">Uncharacterized protein</fullName>
    </submittedName>
</protein>
<organism evidence="1">
    <name type="scientific">Trepomonas sp. PC1</name>
    <dbReference type="NCBI Taxonomy" id="1076344"/>
    <lineage>
        <taxon>Eukaryota</taxon>
        <taxon>Metamonada</taxon>
        <taxon>Diplomonadida</taxon>
        <taxon>Hexamitidae</taxon>
        <taxon>Hexamitinae</taxon>
        <taxon>Trepomonas</taxon>
    </lineage>
</organism>
<feature type="non-terminal residue" evidence="1">
    <location>
        <position position="444"/>
    </location>
</feature>
<dbReference type="AlphaFoldDB" id="A0A146JZC8"/>